<dbReference type="Proteomes" id="UP000636755">
    <property type="component" value="Unassembled WGS sequence"/>
</dbReference>
<comment type="caution">
    <text evidence="1">The sequence shown here is derived from an EMBL/GenBank/DDBJ whole genome shotgun (WGS) entry which is preliminary data.</text>
</comment>
<proteinExistence type="predicted"/>
<evidence type="ECO:0000313" key="1">
    <source>
        <dbReference type="EMBL" id="MBC5727293.1"/>
    </source>
</evidence>
<name>A0ABR7HIF5_9FIRM</name>
<sequence length="19" mass="2206">MILKYLSATSLPRLRQVCL</sequence>
<organism evidence="1 2">
    <name type="scientific">Ruminococcus intestinalis</name>
    <dbReference type="NCBI Taxonomy" id="2763066"/>
    <lineage>
        <taxon>Bacteria</taxon>
        <taxon>Bacillati</taxon>
        <taxon>Bacillota</taxon>
        <taxon>Clostridia</taxon>
        <taxon>Eubacteriales</taxon>
        <taxon>Oscillospiraceae</taxon>
        <taxon>Ruminococcus</taxon>
    </lineage>
</organism>
<gene>
    <name evidence="1" type="ORF">H8R91_01860</name>
</gene>
<reference evidence="1 2" key="1">
    <citation type="submission" date="2020-08" db="EMBL/GenBank/DDBJ databases">
        <title>Genome public.</title>
        <authorList>
            <person name="Liu C."/>
            <person name="Sun Q."/>
        </authorList>
    </citation>
    <scope>NUCLEOTIDE SEQUENCE [LARGE SCALE GENOMIC DNA]</scope>
    <source>
        <strain evidence="1 2">NSJ-71</strain>
    </source>
</reference>
<dbReference type="EMBL" id="JACOPS010000001">
    <property type="protein sequence ID" value="MBC5727293.1"/>
    <property type="molecule type" value="Genomic_DNA"/>
</dbReference>
<evidence type="ECO:0000313" key="2">
    <source>
        <dbReference type="Proteomes" id="UP000636755"/>
    </source>
</evidence>
<accession>A0ABR7HIF5</accession>
<keyword evidence="2" id="KW-1185">Reference proteome</keyword>
<protein>
    <submittedName>
        <fullName evidence="1">Uncharacterized protein</fullName>
    </submittedName>
</protein>